<comment type="function">
    <text evidence="4">Involved in beta-(1--&gt;2)glucan export. Transmembrane domains (TMD) form a pore in the inner membrane and the ATP-binding domain (NBD) is responsible for energy generation.</text>
</comment>
<proteinExistence type="predicted"/>
<dbReference type="EMBL" id="CP000250">
    <property type="protein sequence ID" value="ABD06271.1"/>
    <property type="molecule type" value="Genomic_DNA"/>
</dbReference>
<evidence type="ECO:0000256" key="4">
    <source>
        <dbReference type="ARBA" id="ARBA00024722"/>
    </source>
</evidence>
<keyword evidence="7" id="KW-1185">Reference proteome</keyword>
<evidence type="ECO:0000256" key="2">
    <source>
        <dbReference type="ARBA" id="ARBA00022741"/>
    </source>
</evidence>
<dbReference type="KEGG" id="rpb:RPB_1561"/>
<dbReference type="PROSITE" id="PS50893">
    <property type="entry name" value="ABC_TRANSPORTER_2"/>
    <property type="match status" value="1"/>
</dbReference>
<dbReference type="Pfam" id="PF12399">
    <property type="entry name" value="BCA_ABC_TP_C"/>
    <property type="match status" value="1"/>
</dbReference>
<dbReference type="STRING" id="316058.RPB_1561"/>
<dbReference type="FunFam" id="3.40.50.300:FF:000421">
    <property type="entry name" value="Branched-chain amino acid ABC transporter ATP-binding protein"/>
    <property type="match status" value="1"/>
</dbReference>
<dbReference type="GO" id="GO:0005524">
    <property type="term" value="F:ATP binding"/>
    <property type="evidence" value="ECO:0007669"/>
    <property type="project" value="UniProtKB-KW"/>
</dbReference>
<keyword evidence="1" id="KW-0813">Transport</keyword>
<dbReference type="InterPro" id="IPR032823">
    <property type="entry name" value="BCA_ABC_TP_C"/>
</dbReference>
<dbReference type="eggNOG" id="COG0411">
    <property type="taxonomic scope" value="Bacteria"/>
</dbReference>
<dbReference type="GO" id="GO:0005886">
    <property type="term" value="C:plasma membrane"/>
    <property type="evidence" value="ECO:0007669"/>
    <property type="project" value="TreeGrafter"/>
</dbReference>
<dbReference type="GO" id="GO:0016887">
    <property type="term" value="F:ATP hydrolysis activity"/>
    <property type="evidence" value="ECO:0007669"/>
    <property type="project" value="InterPro"/>
</dbReference>
<dbReference type="Gene3D" id="3.40.50.300">
    <property type="entry name" value="P-loop containing nucleotide triphosphate hydrolases"/>
    <property type="match status" value="1"/>
</dbReference>
<dbReference type="InterPro" id="IPR003593">
    <property type="entry name" value="AAA+_ATPase"/>
</dbReference>
<evidence type="ECO:0000313" key="7">
    <source>
        <dbReference type="Proteomes" id="UP000008809"/>
    </source>
</evidence>
<evidence type="ECO:0000256" key="1">
    <source>
        <dbReference type="ARBA" id="ARBA00022448"/>
    </source>
</evidence>
<protein>
    <submittedName>
        <fullName evidence="6">ABC transporter related</fullName>
    </submittedName>
</protein>
<dbReference type="InterPro" id="IPR027417">
    <property type="entry name" value="P-loop_NTPase"/>
</dbReference>
<evidence type="ECO:0000256" key="3">
    <source>
        <dbReference type="ARBA" id="ARBA00022840"/>
    </source>
</evidence>
<name>Q2IZT9_RHOP2</name>
<dbReference type="InterPro" id="IPR003439">
    <property type="entry name" value="ABC_transporter-like_ATP-bd"/>
</dbReference>
<accession>Q2IZT9</accession>
<keyword evidence="2" id="KW-0547">Nucleotide-binding</keyword>
<gene>
    <name evidence="6" type="ordered locus">RPB_1561</name>
</gene>
<organism evidence="6 7">
    <name type="scientific">Rhodopseudomonas palustris (strain HaA2)</name>
    <dbReference type="NCBI Taxonomy" id="316058"/>
    <lineage>
        <taxon>Bacteria</taxon>
        <taxon>Pseudomonadati</taxon>
        <taxon>Pseudomonadota</taxon>
        <taxon>Alphaproteobacteria</taxon>
        <taxon>Hyphomicrobiales</taxon>
        <taxon>Nitrobacteraceae</taxon>
        <taxon>Rhodopseudomonas</taxon>
    </lineage>
</organism>
<dbReference type="Pfam" id="PF00005">
    <property type="entry name" value="ABC_tran"/>
    <property type="match status" value="1"/>
</dbReference>
<dbReference type="CDD" id="cd03219">
    <property type="entry name" value="ABC_Mj1267_LivG_branched"/>
    <property type="match status" value="1"/>
</dbReference>
<evidence type="ECO:0000313" key="6">
    <source>
        <dbReference type="EMBL" id="ABD06271.1"/>
    </source>
</evidence>
<dbReference type="PANTHER" id="PTHR45772">
    <property type="entry name" value="CONSERVED COMPONENT OF ABC TRANSPORTER FOR NATURAL AMINO ACIDS-RELATED"/>
    <property type="match status" value="1"/>
</dbReference>
<reference evidence="6 7" key="1">
    <citation type="submission" date="2006-01" db="EMBL/GenBank/DDBJ databases">
        <title>Complete sequence of Rhodopseudomonas palustris HaA2.</title>
        <authorList>
            <consortium name="US DOE Joint Genome Institute"/>
            <person name="Copeland A."/>
            <person name="Lucas S."/>
            <person name="Lapidus A."/>
            <person name="Barry K."/>
            <person name="Detter J.C."/>
            <person name="Glavina T."/>
            <person name="Hammon N."/>
            <person name="Israni S."/>
            <person name="Pitluck S."/>
            <person name="Chain P."/>
            <person name="Malfatti S."/>
            <person name="Shin M."/>
            <person name="Vergez L."/>
            <person name="Schmutz J."/>
            <person name="Larimer F."/>
            <person name="Land M."/>
            <person name="Hauser L."/>
            <person name="Pelletier D.A."/>
            <person name="Kyrpides N."/>
            <person name="Anderson I."/>
            <person name="Oda Y."/>
            <person name="Harwood C.S."/>
            <person name="Richardson P."/>
        </authorList>
    </citation>
    <scope>NUCLEOTIDE SEQUENCE [LARGE SCALE GENOMIC DNA]</scope>
    <source>
        <strain evidence="6 7">HaA2</strain>
    </source>
</reference>
<feature type="domain" description="ABC transporter" evidence="5">
    <location>
        <begin position="12"/>
        <end position="260"/>
    </location>
</feature>
<dbReference type="SUPFAM" id="SSF52540">
    <property type="entry name" value="P-loop containing nucleoside triphosphate hydrolases"/>
    <property type="match status" value="1"/>
</dbReference>
<dbReference type="PANTHER" id="PTHR45772:SF1">
    <property type="entry name" value="ABC TRANSPORTER ATP-BINDING PROTEIN"/>
    <property type="match status" value="1"/>
</dbReference>
<keyword evidence="3" id="KW-0067">ATP-binding</keyword>
<dbReference type="AlphaFoldDB" id="Q2IZT9"/>
<dbReference type="HOGENOM" id="CLU_000604_1_2_5"/>
<evidence type="ECO:0000259" key="5">
    <source>
        <dbReference type="PROSITE" id="PS50893"/>
    </source>
</evidence>
<dbReference type="SMART" id="SM00382">
    <property type="entry name" value="AAA"/>
    <property type="match status" value="1"/>
</dbReference>
<dbReference type="Proteomes" id="UP000008809">
    <property type="component" value="Chromosome"/>
</dbReference>
<sequence>MTGGGTGLEHALEVRNVSLRFGGVRALSEVSFAVNDGELFSIIGPNGAGKTSIVNCISGRYRPTEGQLFYHGRDITGLKPNARAPLGIGRTFQNLALFHHMSVLDNIMVGRHHLLKNNFFTGALYWLGARREELEHRHKVEEIIDFLDLQSVRKATAGTLSYGLRKRVELARAMALEPKLILLDEPMAGMNFEEKEDMARYIVDLNEEFGMTVVMIEHDMGVVMDISNRVVVLDFGRKIAEGEPAEVLADPHVKRAYLGEEDEVLVDPDDMPSHPSTAEHVA</sequence>
<dbReference type="InterPro" id="IPR051120">
    <property type="entry name" value="ABC_AA/LPS_Transport"/>
</dbReference>